<dbReference type="EMBL" id="JBBYXI010000003">
    <property type="protein sequence ID" value="MEN3931196.1"/>
    <property type="molecule type" value="Genomic_DNA"/>
</dbReference>
<evidence type="ECO:0000313" key="2">
    <source>
        <dbReference type="Proteomes" id="UP001418637"/>
    </source>
</evidence>
<dbReference type="Proteomes" id="UP001418637">
    <property type="component" value="Unassembled WGS sequence"/>
</dbReference>
<name>A0ABV0BLL2_9HYPH</name>
<comment type="caution">
    <text evidence="1">The sequence shown here is derived from an EMBL/GenBank/DDBJ whole genome shotgun (WGS) entry which is preliminary data.</text>
</comment>
<protein>
    <recommendedName>
        <fullName evidence="3">Glycosyltransferase</fullName>
    </recommendedName>
</protein>
<evidence type="ECO:0008006" key="3">
    <source>
        <dbReference type="Google" id="ProtNLM"/>
    </source>
</evidence>
<reference evidence="1 2" key="1">
    <citation type="submission" date="2024-04" db="EMBL/GenBank/DDBJ databases">
        <title>A novel species isolated from cricket.</title>
        <authorList>
            <person name="Wang H.-C."/>
        </authorList>
    </citation>
    <scope>NUCLEOTIDE SEQUENCE [LARGE SCALE GENOMIC DNA]</scope>
    <source>
        <strain evidence="1 2">WL0021</strain>
    </source>
</reference>
<accession>A0ABV0BLL2</accession>
<dbReference type="SUPFAM" id="SSF53756">
    <property type="entry name" value="UDP-Glycosyltransferase/glycogen phosphorylase"/>
    <property type="match status" value="1"/>
</dbReference>
<dbReference type="RefSeq" id="WP_346337234.1">
    <property type="nucleotide sequence ID" value="NZ_JBBYXI010000003.1"/>
</dbReference>
<dbReference type="Gene3D" id="3.40.50.2000">
    <property type="entry name" value="Glycogen Phosphorylase B"/>
    <property type="match status" value="1"/>
</dbReference>
<gene>
    <name evidence="1" type="ORF">WJT86_09015</name>
</gene>
<organism evidence="1 2">
    <name type="scientific">Hohaiivirga grylli</name>
    <dbReference type="NCBI Taxonomy" id="3133970"/>
    <lineage>
        <taxon>Bacteria</taxon>
        <taxon>Pseudomonadati</taxon>
        <taxon>Pseudomonadota</taxon>
        <taxon>Alphaproteobacteria</taxon>
        <taxon>Hyphomicrobiales</taxon>
        <taxon>Methylobacteriaceae</taxon>
        <taxon>Hohaiivirga</taxon>
    </lineage>
</organism>
<keyword evidence="2" id="KW-1185">Reference proteome</keyword>
<sequence length="451" mass="51275">MGKKDKRILITTNHMSNFAGSEIVALEIAEAFILKGFKADIYANYTGSPMKEEAIKSGVRLLSDEPYPNPFDYDIIWSQHHVLPILLGGNIKNGLKKPYFVYTHLSPYQPFEVVGVFSERLLADRYFLNSLEVKNAFEKFKLDDDKIVIFYNAAPVKFFDIEKQKNEKLNNIAVISNHLPEELLKAIDICKDRYGVEFKIYGSQNQVVRIEPEHLEEVDAVISIGKSVQYAIAASRPVYCYDHFGGPGWLTLENYKLAGDMNYSGRCTNRKISAEEIAAEIISGFATAFSDINVIRDNTLQKYNLDTYVDDLIKAATERDVILKSFGEEELAILESERNIAALIAQESRHIQDLRLIIQHIEALIHQKDGQLQEKAILINEFEHERGKVIETLLALDNKERSLIGHEVTIQKEIANLMKTVSQLESTVAKMRASTSWRLTAPLRKVMALFK</sequence>
<proteinExistence type="predicted"/>
<evidence type="ECO:0000313" key="1">
    <source>
        <dbReference type="EMBL" id="MEN3931196.1"/>
    </source>
</evidence>